<keyword evidence="4" id="KW-1185">Reference proteome</keyword>
<dbReference type="GO" id="GO:0005507">
    <property type="term" value="F:copper ion binding"/>
    <property type="evidence" value="ECO:0007669"/>
    <property type="project" value="InterPro"/>
</dbReference>
<dbReference type="PANTHER" id="PTHR11709">
    <property type="entry name" value="MULTI-COPPER OXIDASE"/>
    <property type="match status" value="1"/>
</dbReference>
<evidence type="ECO:0000313" key="4">
    <source>
        <dbReference type="Proteomes" id="UP001370490"/>
    </source>
</evidence>
<proteinExistence type="inferred from homology"/>
<organism evidence="3 4">
    <name type="scientific">Dillenia turbinata</name>
    <dbReference type="NCBI Taxonomy" id="194707"/>
    <lineage>
        <taxon>Eukaryota</taxon>
        <taxon>Viridiplantae</taxon>
        <taxon>Streptophyta</taxon>
        <taxon>Embryophyta</taxon>
        <taxon>Tracheophyta</taxon>
        <taxon>Spermatophyta</taxon>
        <taxon>Magnoliopsida</taxon>
        <taxon>eudicotyledons</taxon>
        <taxon>Gunneridae</taxon>
        <taxon>Pentapetalae</taxon>
        <taxon>Dilleniales</taxon>
        <taxon>Dilleniaceae</taxon>
        <taxon>Dillenia</taxon>
    </lineage>
</organism>
<reference evidence="3 4" key="1">
    <citation type="submission" date="2023-12" db="EMBL/GenBank/DDBJ databases">
        <title>A high-quality genome assembly for Dillenia turbinata (Dilleniales).</title>
        <authorList>
            <person name="Chanderbali A."/>
        </authorList>
    </citation>
    <scope>NUCLEOTIDE SEQUENCE [LARGE SCALE GENOMIC DNA]</scope>
    <source>
        <strain evidence="3">LSX21</strain>
        <tissue evidence="3">Leaf</tissue>
    </source>
</reference>
<dbReference type="Proteomes" id="UP001370490">
    <property type="component" value="Unassembled WGS sequence"/>
</dbReference>
<accession>A0AAN8W095</accession>
<dbReference type="SUPFAM" id="SSF49503">
    <property type="entry name" value="Cupredoxins"/>
    <property type="match status" value="1"/>
</dbReference>
<gene>
    <name evidence="3" type="ORF">RJ641_024742</name>
</gene>
<dbReference type="PANTHER" id="PTHR11709:SF522">
    <property type="entry name" value="LACCASE-4"/>
    <property type="match status" value="1"/>
</dbReference>
<dbReference type="GO" id="GO:0016491">
    <property type="term" value="F:oxidoreductase activity"/>
    <property type="evidence" value="ECO:0007669"/>
    <property type="project" value="InterPro"/>
</dbReference>
<name>A0AAN8W095_9MAGN</name>
<evidence type="ECO:0000259" key="2">
    <source>
        <dbReference type="Pfam" id="PF07731"/>
    </source>
</evidence>
<sequence length="303" mass="33304">MATRPYVCGAAAFDNSTAAGILEYEQKSHKEEASSSEANVAKTNDTDFAISFGRRLRSLNTPKFPAKVPETVDGKFYFTVGLGLGKSSKSKPCQGANNTRLVASVNNVTFVQPNTSLLQAHFSKQSNGVYTTDFLANPPYTGTPPKNLLVSSGTKVVVLPFNTKVKLVLQDTSIIGAESHPLHLHGFNFFVVGWGFGNYDPNNDPKKFNLVDPAERSTIGVPAGGWVAIRFIVDNPGVNNNLKYSTRVYIHTETHTYTYIRVWFMRCHLEVHTSRGLKTAWLEMDGTGPKLKLPSRTSDLPKC</sequence>
<dbReference type="Pfam" id="PF07731">
    <property type="entry name" value="Cu-oxidase_2"/>
    <property type="match status" value="1"/>
</dbReference>
<dbReference type="InterPro" id="IPR008972">
    <property type="entry name" value="Cupredoxin"/>
</dbReference>
<dbReference type="Gene3D" id="2.60.40.420">
    <property type="entry name" value="Cupredoxins - blue copper proteins"/>
    <property type="match status" value="1"/>
</dbReference>
<evidence type="ECO:0000313" key="3">
    <source>
        <dbReference type="EMBL" id="KAK6943640.1"/>
    </source>
</evidence>
<dbReference type="InterPro" id="IPR045087">
    <property type="entry name" value="Cu-oxidase_fam"/>
</dbReference>
<evidence type="ECO:0000256" key="1">
    <source>
        <dbReference type="ARBA" id="ARBA00010609"/>
    </source>
</evidence>
<feature type="domain" description="Plastocyanin-like" evidence="2">
    <location>
        <begin position="140"/>
        <end position="284"/>
    </location>
</feature>
<protein>
    <submittedName>
        <fullName evidence="3">Multicopper oxidase, C-terminal</fullName>
    </submittedName>
</protein>
<comment type="similarity">
    <text evidence="1">Belongs to the multicopper oxidase family.</text>
</comment>
<dbReference type="InterPro" id="IPR011706">
    <property type="entry name" value="Cu-oxidase_C"/>
</dbReference>
<dbReference type="EMBL" id="JBAMMX010000003">
    <property type="protein sequence ID" value="KAK6943640.1"/>
    <property type="molecule type" value="Genomic_DNA"/>
</dbReference>
<comment type="caution">
    <text evidence="3">The sequence shown here is derived from an EMBL/GenBank/DDBJ whole genome shotgun (WGS) entry which is preliminary data.</text>
</comment>
<dbReference type="AlphaFoldDB" id="A0AAN8W095"/>